<dbReference type="PANTHER" id="PTHR48023">
    <property type="entry name" value="D-XYLOSE-PROTON SYMPORTER-LIKE 2"/>
    <property type="match status" value="1"/>
</dbReference>
<feature type="transmembrane region" description="Helical" evidence="7">
    <location>
        <begin position="291"/>
        <end position="309"/>
    </location>
</feature>
<dbReference type="Gene3D" id="1.20.1250.20">
    <property type="entry name" value="MFS general substrate transporter like domains"/>
    <property type="match status" value="3"/>
</dbReference>
<evidence type="ECO:0000256" key="4">
    <source>
        <dbReference type="ARBA" id="ARBA00022692"/>
    </source>
</evidence>
<feature type="transmembrane region" description="Helical" evidence="7">
    <location>
        <begin position="249"/>
        <end position="271"/>
    </location>
</feature>
<reference evidence="10" key="1">
    <citation type="journal article" date="2019" name="Int. J. Syst. Evol. Microbiol.">
        <title>The Global Catalogue of Microorganisms (GCM) 10K type strain sequencing project: providing services to taxonomists for standard genome sequencing and annotation.</title>
        <authorList>
            <consortium name="The Broad Institute Genomics Platform"/>
            <consortium name="The Broad Institute Genome Sequencing Center for Infectious Disease"/>
            <person name="Wu L."/>
            <person name="Ma J."/>
        </authorList>
    </citation>
    <scope>NUCLEOTIDE SEQUENCE [LARGE SCALE GENOMIC DNA]</scope>
    <source>
        <strain evidence="10">CGMCC 1.10131</strain>
    </source>
</reference>
<dbReference type="RefSeq" id="WP_055733247.1">
    <property type="nucleotide sequence ID" value="NZ_BMDY01000015.1"/>
</dbReference>
<comment type="caution">
    <text evidence="9">The sequence shown here is derived from an EMBL/GenBank/DDBJ whole genome shotgun (WGS) entry which is preliminary data.</text>
</comment>
<evidence type="ECO:0000256" key="7">
    <source>
        <dbReference type="SAM" id="Phobius"/>
    </source>
</evidence>
<comment type="similarity">
    <text evidence="2">Belongs to the major facilitator superfamily. Sugar transporter (TC 2.A.1.1) family.</text>
</comment>
<dbReference type="InterPro" id="IPR005829">
    <property type="entry name" value="Sugar_transporter_CS"/>
</dbReference>
<organism evidence="9 10">
    <name type="scientific">Agarivorans gilvus</name>
    <dbReference type="NCBI Taxonomy" id="680279"/>
    <lineage>
        <taxon>Bacteria</taxon>
        <taxon>Pseudomonadati</taxon>
        <taxon>Pseudomonadota</taxon>
        <taxon>Gammaproteobacteria</taxon>
        <taxon>Alteromonadales</taxon>
        <taxon>Alteromonadaceae</taxon>
        <taxon>Agarivorans</taxon>
    </lineage>
</organism>
<dbReference type="InterPro" id="IPR050820">
    <property type="entry name" value="MFS_Sugar_Transporter"/>
</dbReference>
<protein>
    <recommendedName>
        <fullName evidence="8">Major facilitator superfamily (MFS) profile domain-containing protein</fullName>
    </recommendedName>
</protein>
<keyword evidence="5 7" id="KW-1133">Transmembrane helix</keyword>
<feature type="transmembrane region" description="Helical" evidence="7">
    <location>
        <begin position="41"/>
        <end position="61"/>
    </location>
</feature>
<dbReference type="EMBL" id="BMDY01000015">
    <property type="protein sequence ID" value="GGB10977.1"/>
    <property type="molecule type" value="Genomic_DNA"/>
</dbReference>
<evidence type="ECO:0000256" key="1">
    <source>
        <dbReference type="ARBA" id="ARBA00004141"/>
    </source>
</evidence>
<evidence type="ECO:0000256" key="5">
    <source>
        <dbReference type="ARBA" id="ARBA00022989"/>
    </source>
</evidence>
<evidence type="ECO:0000313" key="10">
    <source>
        <dbReference type="Proteomes" id="UP000651977"/>
    </source>
</evidence>
<feature type="transmembrane region" description="Helical" evidence="7">
    <location>
        <begin position="73"/>
        <end position="90"/>
    </location>
</feature>
<dbReference type="InterPro" id="IPR005828">
    <property type="entry name" value="MFS_sugar_transport-like"/>
</dbReference>
<dbReference type="Pfam" id="PF00083">
    <property type="entry name" value="Sugar_tr"/>
    <property type="match status" value="2"/>
</dbReference>
<keyword evidence="10" id="KW-1185">Reference proteome</keyword>
<evidence type="ECO:0000259" key="8">
    <source>
        <dbReference type="PROSITE" id="PS50850"/>
    </source>
</evidence>
<feature type="transmembrane region" description="Helical" evidence="7">
    <location>
        <begin position="470"/>
        <end position="489"/>
    </location>
</feature>
<keyword evidence="4 7" id="KW-0812">Transmembrane</keyword>
<evidence type="ECO:0000256" key="2">
    <source>
        <dbReference type="ARBA" id="ARBA00010992"/>
    </source>
</evidence>
<keyword evidence="3" id="KW-0813">Transport</keyword>
<proteinExistence type="inferred from homology"/>
<dbReference type="Proteomes" id="UP000651977">
    <property type="component" value="Unassembled WGS sequence"/>
</dbReference>
<feature type="transmembrane region" description="Helical" evidence="7">
    <location>
        <begin position="438"/>
        <end position="458"/>
    </location>
</feature>
<feature type="transmembrane region" description="Helical" evidence="7">
    <location>
        <begin position="7"/>
        <end position="29"/>
    </location>
</feature>
<dbReference type="InterPro" id="IPR036259">
    <property type="entry name" value="MFS_trans_sf"/>
</dbReference>
<dbReference type="PROSITE" id="PS50850">
    <property type="entry name" value="MFS"/>
    <property type="match status" value="1"/>
</dbReference>
<feature type="transmembrane region" description="Helical" evidence="7">
    <location>
        <begin position="316"/>
        <end position="335"/>
    </location>
</feature>
<feature type="transmembrane region" description="Helical" evidence="7">
    <location>
        <begin position="130"/>
        <end position="153"/>
    </location>
</feature>
<dbReference type="SUPFAM" id="SSF103473">
    <property type="entry name" value="MFS general substrate transporter"/>
    <property type="match status" value="1"/>
</dbReference>
<dbReference type="InterPro" id="IPR020846">
    <property type="entry name" value="MFS_dom"/>
</dbReference>
<evidence type="ECO:0000256" key="6">
    <source>
        <dbReference type="ARBA" id="ARBA00023136"/>
    </source>
</evidence>
<dbReference type="PRINTS" id="PR00171">
    <property type="entry name" value="SUGRTRNSPORT"/>
</dbReference>
<feature type="domain" description="Major facilitator superfamily (MFS) profile" evidence="8">
    <location>
        <begin position="7"/>
        <end position="493"/>
    </location>
</feature>
<feature type="transmembrane region" description="Helical" evidence="7">
    <location>
        <begin position="165"/>
        <end position="184"/>
    </location>
</feature>
<dbReference type="PANTHER" id="PTHR48023:SF4">
    <property type="entry name" value="D-XYLOSE-PROTON SYMPORTER-LIKE 2"/>
    <property type="match status" value="1"/>
</dbReference>
<name>A0ABQ1I415_9ALTE</name>
<dbReference type="InterPro" id="IPR003663">
    <property type="entry name" value="Sugar/inositol_transpt"/>
</dbReference>
<sequence>MPYIYRYALIVSIGGFLFGFDSALISGLVPSITQAFNLNQLQLGFVISAPALGAALALCFVGKIATYRGRKGALVLVSRLYCLALMMALLSPNYTLLVLARLLCGVAFCSLSLSSMYLGEVSPSAIRGKLVSINQLSLVVGLCLAYIVNFALINTLSHYLLAQHLWRGMLALELIPALSWFILLRKIPESPRWLLSQGLENQAKLSLRQVLPNTEFLNTWSSLKSNKETSPTSAIKALGNLFSWKMRRLFIIGFFLAFMQAATGMNAILVYAPSVFSQLGFTENAALLQSAYIGITTLIFTLFSLYLVDRVGRRPLLLWGLAFAVLSHLTSWYAISTAPQRLSHEFLESLEQLFDLSLPLVVDSVYSSKSALEIALAEYLSGPQLALISQQQWHLAQELNANLVLAGLLGFIAAYSLSLGPIMWIVFSEVFPSSIRSIATPFFALLASLGSYLSQLLLPWQLAELGAANTFFIYAANGFVALIFIAIVLPETKNQGLEDISRLLVANGDA</sequence>
<evidence type="ECO:0000313" key="9">
    <source>
        <dbReference type="EMBL" id="GGB10977.1"/>
    </source>
</evidence>
<evidence type="ECO:0000256" key="3">
    <source>
        <dbReference type="ARBA" id="ARBA00022448"/>
    </source>
</evidence>
<comment type="subcellular location">
    <subcellularLocation>
        <location evidence="1">Membrane</location>
        <topology evidence="1">Multi-pass membrane protein</topology>
    </subcellularLocation>
</comment>
<feature type="transmembrane region" description="Helical" evidence="7">
    <location>
        <begin position="96"/>
        <end position="118"/>
    </location>
</feature>
<dbReference type="PROSITE" id="PS00216">
    <property type="entry name" value="SUGAR_TRANSPORT_1"/>
    <property type="match status" value="1"/>
</dbReference>
<gene>
    <name evidence="9" type="ORF">GCM10007414_25510</name>
</gene>
<feature type="transmembrane region" description="Helical" evidence="7">
    <location>
        <begin position="403"/>
        <end position="426"/>
    </location>
</feature>
<keyword evidence="6 7" id="KW-0472">Membrane</keyword>
<accession>A0ABQ1I415</accession>